<dbReference type="EMBL" id="CP073754">
    <property type="protein sequence ID" value="QWF71938.1"/>
    <property type="molecule type" value="Genomic_DNA"/>
</dbReference>
<evidence type="ECO:0000313" key="2">
    <source>
        <dbReference type="EMBL" id="QWF71938.1"/>
    </source>
</evidence>
<evidence type="ECO:0000313" key="3">
    <source>
        <dbReference type="Proteomes" id="UP000676649"/>
    </source>
</evidence>
<feature type="chain" id="PRO_5037629915" evidence="1">
    <location>
        <begin position="23"/>
        <end position="198"/>
    </location>
</feature>
<accession>A0A975MQ24</accession>
<feature type="signal peptide" evidence="1">
    <location>
        <begin position="1"/>
        <end position="22"/>
    </location>
</feature>
<dbReference type="AlphaFoldDB" id="A0A975MQ24"/>
<sequence>MARKINKPLLLGLLISAQTANASVWLPSENVDTVMISHTGSAEIGIFPVGNLDATTKPILTVNGNASIKFSKDRGNWDISSGGQTARLGSSEKFQLGWYANGTWISDTGAVHDPENVNVWQMLFKTAPDAAENTLTVNNVQPVTGLAAVLSVEKHLPVTVWLTLAGFLGFLALNKHRSPPLPQLQPEEEKLDIIAGDA</sequence>
<dbReference type="RefSeq" id="WP_215583814.1">
    <property type="nucleotide sequence ID" value="NZ_CP073754.1"/>
</dbReference>
<dbReference type="Proteomes" id="UP000676649">
    <property type="component" value="Chromosome"/>
</dbReference>
<keyword evidence="1" id="KW-0732">Signal</keyword>
<keyword evidence="3" id="KW-1185">Reference proteome</keyword>
<name>A0A975MQ24_9GAMM</name>
<proteinExistence type="predicted"/>
<gene>
    <name evidence="2" type="ORF">KEF85_05630</name>
</gene>
<protein>
    <submittedName>
        <fullName evidence="2">Uncharacterized protein</fullName>
    </submittedName>
</protein>
<reference evidence="2" key="1">
    <citation type="submission" date="2021-04" db="EMBL/GenBank/DDBJ databases">
        <title>Draft genome sequence data of methanotrophic Methylovulum sp. strain S1L and Methylomonas sp. strain S2AM isolated from boreal lake water columns.</title>
        <authorList>
            <person name="Rissanen A.J."/>
            <person name="Mangayil R."/>
            <person name="Svenning M.M."/>
            <person name="Khanongnuch R."/>
        </authorList>
    </citation>
    <scope>NUCLEOTIDE SEQUENCE</scope>
    <source>
        <strain evidence="2">S2AM</strain>
    </source>
</reference>
<evidence type="ECO:0000256" key="1">
    <source>
        <dbReference type="SAM" id="SignalP"/>
    </source>
</evidence>
<organism evidence="2 3">
    <name type="scientific">Methylomonas paludis</name>
    <dbReference type="NCBI Taxonomy" id="1173101"/>
    <lineage>
        <taxon>Bacteria</taxon>
        <taxon>Pseudomonadati</taxon>
        <taxon>Pseudomonadota</taxon>
        <taxon>Gammaproteobacteria</taxon>
        <taxon>Methylococcales</taxon>
        <taxon>Methylococcaceae</taxon>
        <taxon>Methylomonas</taxon>
    </lineage>
</organism>
<dbReference type="KEGG" id="mpad:KEF85_05630"/>